<organism evidence="1 2">
    <name type="scientific">Aureibaculum marinum</name>
    <dbReference type="NCBI Taxonomy" id="2487930"/>
    <lineage>
        <taxon>Bacteria</taxon>
        <taxon>Pseudomonadati</taxon>
        <taxon>Bacteroidota</taxon>
        <taxon>Flavobacteriia</taxon>
        <taxon>Flavobacteriales</taxon>
        <taxon>Flavobacteriaceae</taxon>
        <taxon>Aureibaculum</taxon>
    </lineage>
</organism>
<dbReference type="Proteomes" id="UP000270856">
    <property type="component" value="Unassembled WGS sequence"/>
</dbReference>
<evidence type="ECO:0000313" key="2">
    <source>
        <dbReference type="Proteomes" id="UP000270856"/>
    </source>
</evidence>
<reference evidence="1 2" key="1">
    <citation type="submission" date="2018-11" db="EMBL/GenBank/DDBJ databases">
        <title>Aureibaculum marinum gen. nov., sp. nov., a member of the family Flavobacteriaceae isolated from the Bohai Sea.</title>
        <authorList>
            <person name="Ji X."/>
        </authorList>
    </citation>
    <scope>NUCLEOTIDE SEQUENCE [LARGE SCALE GENOMIC DNA]</scope>
    <source>
        <strain evidence="1 2">BH-SD17</strain>
    </source>
</reference>
<comment type="caution">
    <text evidence="1">The sequence shown here is derived from an EMBL/GenBank/DDBJ whole genome shotgun (WGS) entry which is preliminary data.</text>
</comment>
<dbReference type="EMBL" id="RPFJ01000009">
    <property type="protein sequence ID" value="RPD97699.1"/>
    <property type="molecule type" value="Genomic_DNA"/>
</dbReference>
<evidence type="ECO:0000313" key="1">
    <source>
        <dbReference type="EMBL" id="RPD97699.1"/>
    </source>
</evidence>
<keyword evidence="2" id="KW-1185">Reference proteome</keyword>
<gene>
    <name evidence="1" type="ORF">EGM88_07865</name>
</gene>
<proteinExistence type="predicted"/>
<name>A0A3N4P1J8_9FLAO</name>
<dbReference type="AlphaFoldDB" id="A0A3N4P1J8"/>
<protein>
    <submittedName>
        <fullName evidence="1">Uncharacterized protein</fullName>
    </submittedName>
</protein>
<accession>A0A3N4P1J8</accession>
<sequence length="82" mass="9567">MVGICYNKLFYNKLKPLTMATTIKIKTKKSKLKEHLANQYKRMVNNSNDDKKLAKTWPLDFNPFVSNKKGCPESWAVFSMNH</sequence>